<reference evidence="1" key="1">
    <citation type="journal article" date="2023" name="Science">
        <title>Genome structures resolve the early diversification of teleost fishes.</title>
        <authorList>
            <person name="Parey E."/>
            <person name="Louis A."/>
            <person name="Montfort J."/>
            <person name="Bouchez O."/>
            <person name="Roques C."/>
            <person name="Iampietro C."/>
            <person name="Lluch J."/>
            <person name="Castinel A."/>
            <person name="Donnadieu C."/>
            <person name="Desvignes T."/>
            <person name="Floi Bucao C."/>
            <person name="Jouanno E."/>
            <person name="Wen M."/>
            <person name="Mejri S."/>
            <person name="Dirks R."/>
            <person name="Jansen H."/>
            <person name="Henkel C."/>
            <person name="Chen W.J."/>
            <person name="Zahm M."/>
            <person name="Cabau C."/>
            <person name="Klopp C."/>
            <person name="Thompson A.W."/>
            <person name="Robinson-Rechavi M."/>
            <person name="Braasch I."/>
            <person name="Lecointre G."/>
            <person name="Bobe J."/>
            <person name="Postlethwait J.H."/>
            <person name="Berthelot C."/>
            <person name="Roest Crollius H."/>
            <person name="Guiguen Y."/>
        </authorList>
    </citation>
    <scope>NUCLEOTIDE SEQUENCE</scope>
    <source>
        <strain evidence="1">NC1722</strain>
    </source>
</reference>
<dbReference type="AlphaFoldDB" id="A0AAD7R531"/>
<evidence type="ECO:0000313" key="1">
    <source>
        <dbReference type="EMBL" id="KAJ8362590.1"/>
    </source>
</evidence>
<evidence type="ECO:0000313" key="2">
    <source>
        <dbReference type="Proteomes" id="UP001221898"/>
    </source>
</evidence>
<proteinExistence type="predicted"/>
<protein>
    <submittedName>
        <fullName evidence="1">Uncharacterized protein</fullName>
    </submittedName>
</protein>
<dbReference type="Proteomes" id="UP001221898">
    <property type="component" value="Unassembled WGS sequence"/>
</dbReference>
<dbReference type="EMBL" id="JAINUG010000633">
    <property type="protein sequence ID" value="KAJ8362590.1"/>
    <property type="molecule type" value="Genomic_DNA"/>
</dbReference>
<organism evidence="1 2">
    <name type="scientific">Aldrovandia affinis</name>
    <dbReference type="NCBI Taxonomy" id="143900"/>
    <lineage>
        <taxon>Eukaryota</taxon>
        <taxon>Metazoa</taxon>
        <taxon>Chordata</taxon>
        <taxon>Craniata</taxon>
        <taxon>Vertebrata</taxon>
        <taxon>Euteleostomi</taxon>
        <taxon>Actinopterygii</taxon>
        <taxon>Neopterygii</taxon>
        <taxon>Teleostei</taxon>
        <taxon>Notacanthiformes</taxon>
        <taxon>Halosauridae</taxon>
        <taxon>Aldrovandia</taxon>
    </lineage>
</organism>
<sequence length="111" mass="12178">MKHGDTWVAFANLSPSEMSSCGDSNGALLHLLWPLVLSMPCSLQRSLNTEPLACLLPASEAGKNWGSATWMPSFLFDCRADWIVMALPMICRSFCCHSVINVTNYSIVLVV</sequence>
<keyword evidence="2" id="KW-1185">Reference proteome</keyword>
<accession>A0AAD7R531</accession>
<gene>
    <name evidence="1" type="ORF">AAFF_G00367760</name>
</gene>
<comment type="caution">
    <text evidence="1">The sequence shown here is derived from an EMBL/GenBank/DDBJ whole genome shotgun (WGS) entry which is preliminary data.</text>
</comment>
<name>A0AAD7R531_9TELE</name>